<dbReference type="AlphaFoldDB" id="A0A7W3IW06"/>
<name>A0A7W3IW06_9ACTN</name>
<accession>A0A7W3IW06</accession>
<keyword evidence="4" id="KW-1185">Reference proteome</keyword>
<dbReference type="InterPro" id="IPR037465">
    <property type="entry name" value="YlxR"/>
</dbReference>
<evidence type="ECO:0000313" key="4">
    <source>
        <dbReference type="Proteomes" id="UP000523079"/>
    </source>
</evidence>
<dbReference type="SUPFAM" id="SSF64376">
    <property type="entry name" value="YlxR-like"/>
    <property type="match status" value="1"/>
</dbReference>
<sequence length="109" mass="11676">METVSEPADQREPADPREQGDRGATGPVRTCVGCRRRAAQAELVRVVAVDGRLVLDRRRRLPGRGAYLHADARCAATAVQRRAFGRALRVPQPDPGDLVEALTGPAPGA</sequence>
<evidence type="ECO:0000256" key="1">
    <source>
        <dbReference type="SAM" id="MobiDB-lite"/>
    </source>
</evidence>
<dbReference type="InterPro" id="IPR035931">
    <property type="entry name" value="YlxR-like_sf"/>
</dbReference>
<dbReference type="PANTHER" id="PTHR34215">
    <property type="entry name" value="BLL0784 PROTEIN"/>
    <property type="match status" value="1"/>
</dbReference>
<comment type="caution">
    <text evidence="3">The sequence shown here is derived from an EMBL/GenBank/DDBJ whole genome shotgun (WGS) entry which is preliminary data.</text>
</comment>
<evidence type="ECO:0000313" key="3">
    <source>
        <dbReference type="EMBL" id="MBA8796277.1"/>
    </source>
</evidence>
<dbReference type="RefSeq" id="WP_328823940.1">
    <property type="nucleotide sequence ID" value="NZ_JACGWT010000008.1"/>
</dbReference>
<dbReference type="InterPro" id="IPR007393">
    <property type="entry name" value="YlxR_dom"/>
</dbReference>
<dbReference type="EMBL" id="JACGWT010000008">
    <property type="protein sequence ID" value="MBA8796277.1"/>
    <property type="molecule type" value="Genomic_DNA"/>
</dbReference>
<dbReference type="Gene3D" id="3.30.1230.10">
    <property type="entry name" value="YlxR-like"/>
    <property type="match status" value="1"/>
</dbReference>
<reference evidence="3 4" key="1">
    <citation type="submission" date="2020-07" db="EMBL/GenBank/DDBJ databases">
        <title>Sequencing the genomes of 1000 actinobacteria strains.</title>
        <authorList>
            <person name="Klenk H.-P."/>
        </authorList>
    </citation>
    <scope>NUCLEOTIDE SEQUENCE [LARGE SCALE GENOMIC DNA]</scope>
    <source>
        <strain evidence="3 4">DSM 100723</strain>
    </source>
</reference>
<dbReference type="Pfam" id="PF04296">
    <property type="entry name" value="YlxR"/>
    <property type="match status" value="1"/>
</dbReference>
<dbReference type="PANTHER" id="PTHR34215:SF1">
    <property type="entry name" value="YLXR DOMAIN-CONTAINING PROTEIN"/>
    <property type="match status" value="1"/>
</dbReference>
<feature type="region of interest" description="Disordered" evidence="1">
    <location>
        <begin position="1"/>
        <end position="28"/>
    </location>
</feature>
<gene>
    <name evidence="3" type="ORF">FHX74_003930</name>
</gene>
<proteinExistence type="predicted"/>
<protein>
    <submittedName>
        <fullName evidence="3">Putative RNA-binding protein YlxR (DUF448 family)</fullName>
    </submittedName>
</protein>
<feature type="domain" description="YlxR" evidence="2">
    <location>
        <begin position="29"/>
        <end position="99"/>
    </location>
</feature>
<feature type="compositionally biased region" description="Basic and acidic residues" evidence="1">
    <location>
        <begin position="8"/>
        <end position="21"/>
    </location>
</feature>
<evidence type="ECO:0000259" key="2">
    <source>
        <dbReference type="Pfam" id="PF04296"/>
    </source>
</evidence>
<dbReference type="Proteomes" id="UP000523079">
    <property type="component" value="Unassembled WGS sequence"/>
</dbReference>
<organism evidence="3 4">
    <name type="scientific">Microlunatus kandeliicorticis</name>
    <dbReference type="NCBI Taxonomy" id="1759536"/>
    <lineage>
        <taxon>Bacteria</taxon>
        <taxon>Bacillati</taxon>
        <taxon>Actinomycetota</taxon>
        <taxon>Actinomycetes</taxon>
        <taxon>Propionibacteriales</taxon>
        <taxon>Propionibacteriaceae</taxon>
        <taxon>Microlunatus</taxon>
    </lineage>
</organism>